<dbReference type="EMBL" id="BACD03000002">
    <property type="protein sequence ID" value="GAO46037.1"/>
    <property type="molecule type" value="Genomic_DNA"/>
</dbReference>
<keyword evidence="4" id="KW-1185">Reference proteome</keyword>
<sequence>MLATLLQLSTLASLALASPLHSYVNATSSSSSVTSSNVVLTARAPVNTGPVGPIADLPSTTTSSSSSASTSSSNSASSSSATINSNLTSGAYCPTNGGNQCAASDVISICANHTQVLLNCNDVLGGLGAAACVLTSGNDIAVGACQVGASNYSAGKSTGPILKSSKGVQAMGLSKVADTDEDEDDITEDALPGWNDPDDGAYDPCTKTVCSELESYVVLMCFNGTAYPVNCNDALSTSFGGATCINWGESGQGVCEYANATNVVGNGTSVNSTTSSNASVVAIP</sequence>
<dbReference type="AlphaFoldDB" id="A0A0E9N7Z6"/>
<reference evidence="3 4" key="2">
    <citation type="journal article" date="2014" name="J. Gen. Appl. Microbiol.">
        <title>The early diverging ascomycetous budding yeast Saitoella complicata has three histone deacetylases belonging to the Clr6, Hos2, and Rpd3 lineages.</title>
        <authorList>
            <person name="Nishida H."/>
            <person name="Matsumoto T."/>
            <person name="Kondo S."/>
            <person name="Hamamoto M."/>
            <person name="Yoshikawa H."/>
        </authorList>
    </citation>
    <scope>NUCLEOTIDE SEQUENCE [LARGE SCALE GENOMIC DNA]</scope>
    <source>
        <strain evidence="3 4">NRRL Y-17804</strain>
    </source>
</reference>
<evidence type="ECO:0000313" key="3">
    <source>
        <dbReference type="EMBL" id="GAO46037.1"/>
    </source>
</evidence>
<feature type="compositionally biased region" description="Low complexity" evidence="1">
    <location>
        <begin position="59"/>
        <end position="80"/>
    </location>
</feature>
<dbReference type="OMA" id="TQYPVNC"/>
<feature type="signal peptide" evidence="2">
    <location>
        <begin position="1"/>
        <end position="17"/>
    </location>
</feature>
<feature type="region of interest" description="Disordered" evidence="1">
    <location>
        <begin position="174"/>
        <end position="194"/>
    </location>
</feature>
<dbReference type="RefSeq" id="XP_019026735.1">
    <property type="nucleotide sequence ID" value="XM_019165534.1"/>
</dbReference>
<feature type="chain" id="PRO_5002430128" description="Carbohydrate-binding module family 19 domain-containing protein" evidence="2">
    <location>
        <begin position="18"/>
        <end position="284"/>
    </location>
</feature>
<protein>
    <recommendedName>
        <fullName evidence="5">Carbohydrate-binding module family 19 domain-containing protein</fullName>
    </recommendedName>
</protein>
<evidence type="ECO:0000256" key="2">
    <source>
        <dbReference type="SAM" id="SignalP"/>
    </source>
</evidence>
<evidence type="ECO:0000256" key="1">
    <source>
        <dbReference type="SAM" id="MobiDB-lite"/>
    </source>
</evidence>
<accession>A0A0E9N7Z6</accession>
<evidence type="ECO:0008006" key="5">
    <source>
        <dbReference type="Google" id="ProtNLM"/>
    </source>
</evidence>
<comment type="caution">
    <text evidence="3">The sequence shown here is derived from an EMBL/GenBank/DDBJ whole genome shotgun (WGS) entry which is preliminary data.</text>
</comment>
<organism evidence="3 4">
    <name type="scientific">Saitoella complicata (strain BCRC 22490 / CBS 7301 / JCM 7358 / NBRC 10748 / NRRL Y-17804)</name>
    <dbReference type="NCBI Taxonomy" id="698492"/>
    <lineage>
        <taxon>Eukaryota</taxon>
        <taxon>Fungi</taxon>
        <taxon>Dikarya</taxon>
        <taxon>Ascomycota</taxon>
        <taxon>Taphrinomycotina</taxon>
        <taxon>Taphrinomycotina incertae sedis</taxon>
        <taxon>Saitoella</taxon>
    </lineage>
</organism>
<evidence type="ECO:0000313" key="4">
    <source>
        <dbReference type="Proteomes" id="UP000033140"/>
    </source>
</evidence>
<keyword evidence="2" id="KW-0732">Signal</keyword>
<feature type="region of interest" description="Disordered" evidence="1">
    <location>
        <begin position="50"/>
        <end position="80"/>
    </location>
</feature>
<dbReference type="STRING" id="698492.A0A0E9N7Z6"/>
<gene>
    <name evidence="3" type="ORF">G7K_0282-t1</name>
</gene>
<feature type="compositionally biased region" description="Acidic residues" evidence="1">
    <location>
        <begin position="179"/>
        <end position="188"/>
    </location>
</feature>
<proteinExistence type="predicted"/>
<dbReference type="OrthoDB" id="5374825at2759"/>
<dbReference type="Proteomes" id="UP000033140">
    <property type="component" value="Unassembled WGS sequence"/>
</dbReference>
<reference evidence="3 4" key="1">
    <citation type="journal article" date="2011" name="J. Gen. Appl. Microbiol.">
        <title>Draft genome sequencing of the enigmatic yeast Saitoella complicata.</title>
        <authorList>
            <person name="Nishida H."/>
            <person name="Hamamoto M."/>
            <person name="Sugiyama J."/>
        </authorList>
    </citation>
    <scope>NUCLEOTIDE SEQUENCE [LARGE SCALE GENOMIC DNA]</scope>
    <source>
        <strain evidence="3 4">NRRL Y-17804</strain>
    </source>
</reference>
<reference evidence="3 4" key="3">
    <citation type="journal article" date="2015" name="Genome Announc.">
        <title>Draft Genome Sequence of the Archiascomycetous Yeast Saitoella complicata.</title>
        <authorList>
            <person name="Yamauchi K."/>
            <person name="Kondo S."/>
            <person name="Hamamoto M."/>
            <person name="Takahashi Y."/>
            <person name="Ogura Y."/>
            <person name="Hayashi T."/>
            <person name="Nishida H."/>
        </authorList>
    </citation>
    <scope>NUCLEOTIDE SEQUENCE [LARGE SCALE GENOMIC DNA]</scope>
    <source>
        <strain evidence="3 4">NRRL Y-17804</strain>
    </source>
</reference>
<name>A0A0E9N7Z6_SAICN</name>